<dbReference type="Proteomes" id="UP000197361">
    <property type="component" value="Unassembled WGS sequence"/>
</dbReference>
<dbReference type="RefSeq" id="WP_088439682.1">
    <property type="nucleotide sequence ID" value="NZ_BMMC01000018.1"/>
</dbReference>
<dbReference type="InterPro" id="IPR009671">
    <property type="entry name" value="RraB_dom"/>
</dbReference>
<protein>
    <recommendedName>
        <fullName evidence="1">Regulator of ribonuclease activity B domain-containing protein</fullName>
    </recommendedName>
</protein>
<name>A0A246K0G3_9SPHN</name>
<organism evidence="2 3">
    <name type="scientific">Sphingopyxis bauzanensis</name>
    <dbReference type="NCBI Taxonomy" id="651663"/>
    <lineage>
        <taxon>Bacteria</taxon>
        <taxon>Pseudomonadati</taxon>
        <taxon>Pseudomonadota</taxon>
        <taxon>Alphaproteobacteria</taxon>
        <taxon>Sphingomonadales</taxon>
        <taxon>Sphingomonadaceae</taxon>
        <taxon>Sphingopyxis</taxon>
    </lineage>
</organism>
<feature type="domain" description="Regulator of ribonuclease activity B" evidence="1">
    <location>
        <begin position="31"/>
        <end position="125"/>
    </location>
</feature>
<accession>A0A246K0G3</accession>
<evidence type="ECO:0000313" key="3">
    <source>
        <dbReference type="Proteomes" id="UP000197361"/>
    </source>
</evidence>
<dbReference type="SUPFAM" id="SSF89946">
    <property type="entry name" value="Hypothetical protein VC0424"/>
    <property type="match status" value="1"/>
</dbReference>
<sequence length="132" mass="14546">MLSIIAAAGILSMSLNQVPIAAERLAKEEMSDAEIVSALRDAGDVPNTVRTVSVYFAGEDGPINRLKGDAISLGWRLADVSDANGTLYLWLEREQSTTPEDLARLRQDTLRMEAHYKVKYDGWETSVEAANY</sequence>
<reference evidence="2 3" key="1">
    <citation type="journal article" date="2010" name="Int. J. Syst. Evol. Microbiol.">
        <title>Sphingopyxis bauzanensis sp. nov., a psychrophilic bacterium isolated from soil.</title>
        <authorList>
            <person name="Zhang D.C."/>
            <person name="Liu H.C."/>
            <person name="Xin Y.H."/>
            <person name="Zhou Y.G."/>
            <person name="Schinner F."/>
            <person name="Margesin R."/>
        </authorList>
    </citation>
    <scope>NUCLEOTIDE SEQUENCE [LARGE SCALE GENOMIC DNA]</scope>
    <source>
        <strain evidence="2 3">DSM 22271</strain>
    </source>
</reference>
<dbReference type="InterPro" id="IPR036701">
    <property type="entry name" value="RraB-like_sf"/>
</dbReference>
<dbReference type="Gene3D" id="3.30.70.970">
    <property type="entry name" value="RraB-like"/>
    <property type="match status" value="1"/>
</dbReference>
<dbReference type="OrthoDB" id="7472091at2"/>
<dbReference type="Pfam" id="PF06877">
    <property type="entry name" value="RraB"/>
    <property type="match status" value="1"/>
</dbReference>
<evidence type="ECO:0000313" key="2">
    <source>
        <dbReference type="EMBL" id="OWQ99014.1"/>
    </source>
</evidence>
<proteinExistence type="predicted"/>
<keyword evidence="3" id="KW-1185">Reference proteome</keyword>
<evidence type="ECO:0000259" key="1">
    <source>
        <dbReference type="Pfam" id="PF06877"/>
    </source>
</evidence>
<gene>
    <name evidence="2" type="ORF">CDQ92_02240</name>
</gene>
<dbReference type="EMBL" id="NISK01000001">
    <property type="protein sequence ID" value="OWQ99014.1"/>
    <property type="molecule type" value="Genomic_DNA"/>
</dbReference>
<dbReference type="AlphaFoldDB" id="A0A246K0G3"/>
<comment type="caution">
    <text evidence="2">The sequence shown here is derived from an EMBL/GenBank/DDBJ whole genome shotgun (WGS) entry which is preliminary data.</text>
</comment>